<dbReference type="AlphaFoldDB" id="A0A077ZRH2"/>
<reference evidence="2 3" key="1">
    <citation type="submission" date="2014-06" db="EMBL/GenBank/DDBJ databases">
        <authorList>
            <person name="Swart Estienne"/>
        </authorList>
    </citation>
    <scope>NUCLEOTIDE SEQUENCE [LARGE SCALE GENOMIC DNA]</scope>
    <source>
        <strain evidence="2 3">130c</strain>
    </source>
</reference>
<dbReference type="EMBL" id="CCKQ01000970">
    <property type="protein sequence ID" value="CDW72059.1"/>
    <property type="molecule type" value="Genomic_DNA"/>
</dbReference>
<feature type="compositionally biased region" description="Polar residues" evidence="1">
    <location>
        <begin position="389"/>
        <end position="403"/>
    </location>
</feature>
<feature type="region of interest" description="Disordered" evidence="1">
    <location>
        <begin position="374"/>
        <end position="403"/>
    </location>
</feature>
<protein>
    <submittedName>
        <fullName evidence="2">Uncharacterized protein</fullName>
    </submittedName>
</protein>
<keyword evidence="3" id="KW-1185">Reference proteome</keyword>
<evidence type="ECO:0000313" key="3">
    <source>
        <dbReference type="Proteomes" id="UP000039865"/>
    </source>
</evidence>
<name>A0A077ZRH2_STYLE</name>
<dbReference type="InParanoid" id="A0A077ZRH2"/>
<evidence type="ECO:0000313" key="2">
    <source>
        <dbReference type="EMBL" id="CDW72059.1"/>
    </source>
</evidence>
<sequence length="403" mass="46490">MSNNFLVPVTAASQNKSKFSHKKHPSQLAEVLNMSPNRNSNQKRKQLSGQKYTRLCAQSIMGVNKSWDIFMLKLFWCASQLWQFGGNNSLKRYFKFYDLNAEPVNQRYFSKAAEFYRQKLKEQCEKPFSQDQYEQFDPINLNDKPNFDEGRIILTMNMARHSVDSNIVFQNLENQQNSQQNQLRKRGTIVISLNEDEILYKGRGRQELTDSSPNDVQLNKVNYQQLIPNNSVKQLVFEEIKQEKEQMLFNNVKNSHQNKAFSKSMIDNNHSQSTAQLKRVESSLIDTIIESTRQASDMAVQKGIELQRKLQESNISEQVSTRSSDILNKGLDIGASLYLIAESCGGGGNYSTNQDRPEARIRENEVDLFELSQNHNQSQCSSNSSKQQGIRTQNLQFNQRTQR</sequence>
<organism evidence="2 3">
    <name type="scientific">Stylonychia lemnae</name>
    <name type="common">Ciliate</name>
    <dbReference type="NCBI Taxonomy" id="5949"/>
    <lineage>
        <taxon>Eukaryota</taxon>
        <taxon>Sar</taxon>
        <taxon>Alveolata</taxon>
        <taxon>Ciliophora</taxon>
        <taxon>Intramacronucleata</taxon>
        <taxon>Spirotrichea</taxon>
        <taxon>Stichotrichia</taxon>
        <taxon>Sporadotrichida</taxon>
        <taxon>Oxytrichidae</taxon>
        <taxon>Stylonychinae</taxon>
        <taxon>Stylonychia</taxon>
    </lineage>
</organism>
<gene>
    <name evidence="2" type="primary">Contig13229.g14114</name>
    <name evidence="2" type="ORF">STYLEM_1013</name>
</gene>
<proteinExistence type="predicted"/>
<feature type="compositionally biased region" description="Low complexity" evidence="1">
    <location>
        <begin position="374"/>
        <end position="388"/>
    </location>
</feature>
<evidence type="ECO:0000256" key="1">
    <source>
        <dbReference type="SAM" id="MobiDB-lite"/>
    </source>
</evidence>
<dbReference type="Proteomes" id="UP000039865">
    <property type="component" value="Unassembled WGS sequence"/>
</dbReference>
<accession>A0A077ZRH2</accession>